<reference evidence="2 3" key="1">
    <citation type="submission" date="2015-10" db="EMBL/GenBank/DDBJ databases">
        <title>Draft genome sequence of Streptomyces bungoensis DSM 41781, type strain for the species Streptomyces bungoensis.</title>
        <authorList>
            <person name="Ruckert C."/>
            <person name="Winkler A."/>
            <person name="Kalinowski J."/>
            <person name="Kampfer P."/>
            <person name="Glaeser S."/>
        </authorList>
    </citation>
    <scope>NUCLEOTIDE SEQUENCE [LARGE SCALE GENOMIC DNA]</scope>
    <source>
        <strain evidence="2 3">DSM 41781</strain>
    </source>
</reference>
<proteinExistence type="predicted"/>
<gene>
    <name evidence="2" type="ORF">AQJ66_20415</name>
</gene>
<dbReference type="EMBL" id="LMWX01000032">
    <property type="protein sequence ID" value="KUN82947.1"/>
    <property type="molecule type" value="Genomic_DNA"/>
</dbReference>
<evidence type="ECO:0000313" key="3">
    <source>
        <dbReference type="Proteomes" id="UP000053024"/>
    </source>
</evidence>
<name>A0A101SZC1_9ACTN</name>
<dbReference type="STRING" id="285568.AQJ66_20415"/>
<evidence type="ECO:0000256" key="1">
    <source>
        <dbReference type="SAM" id="MobiDB-lite"/>
    </source>
</evidence>
<accession>A0A101SZC1</accession>
<keyword evidence="3" id="KW-1185">Reference proteome</keyword>
<organism evidence="2 3">
    <name type="scientific">Streptomyces bungoensis</name>
    <dbReference type="NCBI Taxonomy" id="285568"/>
    <lineage>
        <taxon>Bacteria</taxon>
        <taxon>Bacillati</taxon>
        <taxon>Actinomycetota</taxon>
        <taxon>Actinomycetes</taxon>
        <taxon>Kitasatosporales</taxon>
        <taxon>Streptomycetaceae</taxon>
        <taxon>Streptomyces</taxon>
    </lineage>
</organism>
<comment type="caution">
    <text evidence="2">The sequence shown here is derived from an EMBL/GenBank/DDBJ whole genome shotgun (WGS) entry which is preliminary data.</text>
</comment>
<feature type="region of interest" description="Disordered" evidence="1">
    <location>
        <begin position="38"/>
        <end position="72"/>
    </location>
</feature>
<protein>
    <submittedName>
        <fullName evidence="2">Uncharacterized protein</fullName>
    </submittedName>
</protein>
<evidence type="ECO:0000313" key="2">
    <source>
        <dbReference type="EMBL" id="KUN82947.1"/>
    </source>
</evidence>
<sequence length="72" mass="7491">MDSEDHVCPVCGQRVDTVVGRHKTLGAWVPTWGAGPCRNPDCPARAEQAGPVTPAAGGERPRRSGGSATEHS</sequence>
<dbReference type="AlphaFoldDB" id="A0A101SZC1"/>
<dbReference type="OrthoDB" id="4326748at2"/>
<dbReference type="Proteomes" id="UP000053024">
    <property type="component" value="Unassembled WGS sequence"/>
</dbReference>